<dbReference type="CDD" id="cd10017">
    <property type="entry name" value="B3_DNA"/>
    <property type="match status" value="1"/>
</dbReference>
<proteinExistence type="predicted"/>
<dbReference type="InterPro" id="IPR057670">
    <property type="entry name" value="SH3_retrovirus"/>
</dbReference>
<dbReference type="Pfam" id="PF13976">
    <property type="entry name" value="gag_pre-integrs"/>
    <property type="match status" value="1"/>
</dbReference>
<keyword evidence="2" id="KW-0645">Protease</keyword>
<dbReference type="PANTHER" id="PTHR11439:SF509">
    <property type="entry name" value="RNA-DIRECTED DNA POLYMERASE"/>
    <property type="match status" value="1"/>
</dbReference>
<dbReference type="CDD" id="cd09272">
    <property type="entry name" value="RNase_HI_RT_Ty1"/>
    <property type="match status" value="1"/>
</dbReference>
<dbReference type="InterPro" id="IPR043502">
    <property type="entry name" value="DNA/RNA_pol_sf"/>
</dbReference>
<gene>
    <name evidence="10" type="ORF">E3N88_00347</name>
</gene>
<dbReference type="InterPro" id="IPR013103">
    <property type="entry name" value="RVT_2"/>
</dbReference>
<evidence type="ECO:0000259" key="9">
    <source>
        <dbReference type="PROSITE" id="PS50994"/>
    </source>
</evidence>
<evidence type="ECO:0000313" key="10">
    <source>
        <dbReference type="EMBL" id="KAD7477211.1"/>
    </source>
</evidence>
<accession>A0A5N6PZT0</accession>
<dbReference type="InterPro" id="IPR003340">
    <property type="entry name" value="B3_DNA-bd"/>
</dbReference>
<dbReference type="SUPFAM" id="SSF50249">
    <property type="entry name" value="Nucleic acid-binding proteins"/>
    <property type="match status" value="2"/>
</dbReference>
<feature type="region of interest" description="Disordered" evidence="7">
    <location>
        <begin position="1703"/>
        <end position="1728"/>
    </location>
</feature>
<dbReference type="PANTHER" id="PTHR11439">
    <property type="entry name" value="GAG-POL-RELATED RETROTRANSPOSON"/>
    <property type="match status" value="1"/>
</dbReference>
<evidence type="ECO:0000256" key="4">
    <source>
        <dbReference type="ARBA" id="ARBA00023125"/>
    </source>
</evidence>
<dbReference type="CDD" id="cd04480">
    <property type="entry name" value="RPA1_DBD_A_like"/>
    <property type="match status" value="1"/>
</dbReference>
<organism evidence="10 11">
    <name type="scientific">Mikania micrantha</name>
    <name type="common">bitter vine</name>
    <dbReference type="NCBI Taxonomy" id="192012"/>
    <lineage>
        <taxon>Eukaryota</taxon>
        <taxon>Viridiplantae</taxon>
        <taxon>Streptophyta</taxon>
        <taxon>Embryophyta</taxon>
        <taxon>Tracheophyta</taxon>
        <taxon>Spermatophyta</taxon>
        <taxon>Magnoliopsida</taxon>
        <taxon>eudicotyledons</taxon>
        <taxon>Gunneridae</taxon>
        <taxon>Pentapetalae</taxon>
        <taxon>asterids</taxon>
        <taxon>campanulids</taxon>
        <taxon>Asterales</taxon>
        <taxon>Asteraceae</taxon>
        <taxon>Asteroideae</taxon>
        <taxon>Heliantheae alliance</taxon>
        <taxon>Eupatorieae</taxon>
        <taxon>Mikania</taxon>
    </lineage>
</organism>
<comment type="caution">
    <text evidence="10">The sequence shown here is derived from an EMBL/GenBank/DDBJ whole genome shotgun (WGS) entry which is preliminary data.</text>
</comment>
<keyword evidence="11" id="KW-1185">Reference proteome</keyword>
<dbReference type="Pfam" id="PF07727">
    <property type="entry name" value="RVT_2"/>
    <property type="match status" value="1"/>
</dbReference>
<dbReference type="InterPro" id="IPR025724">
    <property type="entry name" value="GAG-pre-integrase_dom"/>
</dbReference>
<evidence type="ECO:0000256" key="7">
    <source>
        <dbReference type="SAM" id="MobiDB-lite"/>
    </source>
</evidence>
<keyword evidence="3" id="KW-0805">Transcription regulation</keyword>
<evidence type="ECO:0000259" key="8">
    <source>
        <dbReference type="PROSITE" id="PS50863"/>
    </source>
</evidence>
<dbReference type="GO" id="GO:0003677">
    <property type="term" value="F:DNA binding"/>
    <property type="evidence" value="ECO:0007669"/>
    <property type="project" value="UniProtKB-KW"/>
</dbReference>
<reference evidence="10 11" key="1">
    <citation type="submission" date="2019-05" db="EMBL/GenBank/DDBJ databases">
        <title>Mikania micrantha, genome provides insights into the molecular mechanism of rapid growth.</title>
        <authorList>
            <person name="Liu B."/>
        </authorList>
    </citation>
    <scope>NUCLEOTIDE SEQUENCE [LARGE SCALE GENOMIC DNA]</scope>
    <source>
        <strain evidence="10">NLD-2019</strain>
        <tissue evidence="10">Leaf</tissue>
    </source>
</reference>
<keyword evidence="2" id="KW-0064">Aspartyl protease</keyword>
<keyword evidence="6" id="KW-0539">Nucleus</keyword>
<dbReference type="EMBL" id="SZYD01000001">
    <property type="protein sequence ID" value="KAD7477211.1"/>
    <property type="molecule type" value="Genomic_DNA"/>
</dbReference>
<evidence type="ECO:0000256" key="6">
    <source>
        <dbReference type="ARBA" id="ARBA00023242"/>
    </source>
</evidence>
<evidence type="ECO:0000256" key="2">
    <source>
        <dbReference type="ARBA" id="ARBA00022750"/>
    </source>
</evidence>
<dbReference type="CDD" id="cd04481">
    <property type="entry name" value="RPA1_DBD_B_like"/>
    <property type="match status" value="1"/>
</dbReference>
<dbReference type="Pfam" id="PF25597">
    <property type="entry name" value="SH3_retrovirus"/>
    <property type="match status" value="1"/>
</dbReference>
<dbReference type="Pfam" id="PF16900">
    <property type="entry name" value="REPA_OB_2"/>
    <property type="match status" value="1"/>
</dbReference>
<comment type="subcellular location">
    <subcellularLocation>
        <location evidence="1">Nucleus</location>
    </subcellularLocation>
</comment>
<protein>
    <recommendedName>
        <fullName evidence="12">Integrase catalytic domain-containing protein</fullName>
    </recommendedName>
</protein>
<dbReference type="InterPro" id="IPR015300">
    <property type="entry name" value="DNA-bd_pseudobarrel_sf"/>
</dbReference>
<dbReference type="InterPro" id="IPR054722">
    <property type="entry name" value="PolX-like_BBD"/>
</dbReference>
<dbReference type="Pfam" id="PF02721">
    <property type="entry name" value="DUF223"/>
    <property type="match status" value="1"/>
</dbReference>
<feature type="compositionally biased region" description="Polar residues" evidence="7">
    <location>
        <begin position="1133"/>
        <end position="1151"/>
    </location>
</feature>
<dbReference type="PROSITE" id="PS50863">
    <property type="entry name" value="B3"/>
    <property type="match status" value="2"/>
</dbReference>
<dbReference type="Pfam" id="PF02362">
    <property type="entry name" value="B3"/>
    <property type="match status" value="1"/>
</dbReference>
<dbReference type="Gene3D" id="2.40.50.140">
    <property type="entry name" value="Nucleic acid-binding proteins"/>
    <property type="match status" value="2"/>
</dbReference>
<feature type="region of interest" description="Disordered" evidence="7">
    <location>
        <begin position="1133"/>
        <end position="1154"/>
    </location>
</feature>
<feature type="domain" description="TF-B3" evidence="8">
    <location>
        <begin position="272"/>
        <end position="352"/>
    </location>
</feature>
<dbReference type="InterPro" id="IPR012340">
    <property type="entry name" value="NA-bd_OB-fold"/>
</dbReference>
<dbReference type="Proteomes" id="UP000326396">
    <property type="component" value="Linkage Group LG1"/>
</dbReference>
<keyword evidence="5" id="KW-0804">Transcription</keyword>
<dbReference type="InterPro" id="IPR003871">
    <property type="entry name" value="RFA1B/D_OB_1st"/>
</dbReference>
<dbReference type="InterPro" id="IPR001584">
    <property type="entry name" value="Integrase_cat-core"/>
</dbReference>
<keyword evidence="2" id="KW-0378">Hydrolase</keyword>
<dbReference type="Gene3D" id="2.40.330.10">
    <property type="entry name" value="DNA-binding pseudobarrel domain"/>
    <property type="match status" value="3"/>
</dbReference>
<dbReference type="GO" id="GO:0015074">
    <property type="term" value="P:DNA integration"/>
    <property type="evidence" value="ECO:0007669"/>
    <property type="project" value="InterPro"/>
</dbReference>
<dbReference type="SUPFAM" id="SSF101936">
    <property type="entry name" value="DNA-binding pseudobarrel domain"/>
    <property type="match status" value="3"/>
</dbReference>
<dbReference type="Pfam" id="PF00665">
    <property type="entry name" value="rve"/>
    <property type="match status" value="1"/>
</dbReference>
<sequence length="1809" mass="206914">MKPNIPCTRVYMNPKDIIDNTEILFGSYLEISYHTKILELPKEYGQWMFEYNYPTGDVFLRTDKSKKFKVLVTLEEDGFVINSGWFDFVNHLQLKESHVVLFRYDGESTFTILTTCQNHHNPTVPGFHKFLDEKNIKDDKMCIDPTFVDHHMRYAAYHAKIEITVDKNVFYLNLDHIDEDYFLTDGWENFKKKLCIMDGFMLFFQQLENYRFKVMVFVFEFKLEDLVMKRVFGIPHIPTLVESDESDEEKSTTDESDEGVVLIKIVGEKFEIPSYWVEYAELDVSNGLAFKNAAGIEWNLHMTTNICRGRQRYYVRGWGKFMRDNNLNLKDECIFHYFKKTGTFLLSRITKKTDTFVAENIVAYAILFEVTMEHANVTLLQELDVLNDNYTLKVCIIRIWKQPLFSDPTQIYSMEMILVDEMGTKVQATVQNKWVPKFANMLKEFECLFIQKPTLAQNRSKLKYAHYPSKVSFTYNTKLSKCTNFGGPKYGFDFATFESIQSQILPENITIDVIGYILKCYNMEKCTNVQTGLESQRMNIQIEDLDGNVLNVTLWGEYADQMIQYIKKNPNEIHVVIILQFGRMKFYKGSVTISNSYTVSRLFINHDIEDVISFKQSYLAKMSTETSSSYRSIGSSIVTSIEDEFLEKVEFSTIADISGIVEKSSSNQNHLWYVDSGGSRHMTGCRSILNDFIPNNGGSVSFGNNAKGWIVGSGSVSRGNLKFKDVSLVENLKFNLLSVSQLADKNFNSFFTKDSCKILSPEINSKIKVLIDQHTLLTARRRGNVYVVDMTTDSQTSSPTCLIAKASSSETTLWHRRLSHLNHQTLHKLSTLSLVRGLPSKEFHFEGQCESCLKGKQHKTSHKSIEESKTTNCLNLLHMDLFGPVKVASLARKRYCLVVVDDYSRFCWTFFLFSKDETSDKIIALVTHLERQFSLPVKMIRSDNGTEFKNQVLDKFCISKGILRQYSAPRTPAQNGVAVNTACYVLNRVHIVKRHNKTAYEVLYKIKPLISFFKVFGCPCFILNTKDSLSKFAAKVDSGYFVGYSQTSKAYRAFNLRIKIIEESIDVKFNELASTSSFPSAPDDLFDLESFSFIPSIPSSSPSTESCQTSEDLSSIEEDSVSKFFTSFPSHQINSQEANSQNQDDIPSTPLSPVLDNASIDVPDHILNSLSPIENSSSSDAASSNNCLDIIPFNKNHPLEQILGDLSKGVQTRSQISNFCLHAAFLSQIEPSKYQEALKDNNWIEAMQDELLQFKRQNVWTLCPLPDGKYPIGTRWVFRNKIDNRGIIIKNKARLVVQGYCQEEGIDYDETFAPVARLEAIRLFLAFAISHNIKVYQMDIKSAFLSGTIKEEVYVCQPPGFDDVYHPDWVYKLDKALYGLKQAPRACYDTLSQFLLSNSFSRGTIDKTLFIKRVDKELLLVQIYVDDIIFGSTKQSMCEQFSKLMSSKFEMSALSELKTFLGLQVKQTPQGTFIHQSKYVKDLLNKFDMNDCKIISTPMATSPGICPDDNGEPVDQTLHRCMIGSLMYLTASRPDIMYATCVCARYQSAPIQSHLSFVKRILRYLKGTPVLGIWYPANQICKLVGFTDSDYASCSLTRKSTSGGCQFFAGCLVSWQSKKQTSVSNSIAEAEYIAAAHCTAQILWLQYQLLDFGITELKTPLLIDSEAAKNIIKNPVYHSKTKHIEIRHHFIRDSFEKGLTVPEHTTASEDKSSEEPSEDTNKRQLLPKTNKRKMLPKTILQKLLRKTLSEDKPQKTLSEENFCFRRIKVIYFGRLPNTSASEEKQYFRRHVSSDERINVTFFRITVCIR</sequence>
<feature type="domain" description="Integrase catalytic" evidence="9">
    <location>
        <begin position="865"/>
        <end position="978"/>
    </location>
</feature>
<evidence type="ECO:0000256" key="5">
    <source>
        <dbReference type="ARBA" id="ARBA00023163"/>
    </source>
</evidence>
<evidence type="ECO:0000313" key="11">
    <source>
        <dbReference type="Proteomes" id="UP000326396"/>
    </source>
</evidence>
<dbReference type="GO" id="GO:0005634">
    <property type="term" value="C:nucleus"/>
    <property type="evidence" value="ECO:0007669"/>
    <property type="project" value="UniProtKB-SubCell"/>
</dbReference>
<dbReference type="InterPro" id="IPR036397">
    <property type="entry name" value="RNaseH_sf"/>
</dbReference>
<dbReference type="SUPFAM" id="SSF56672">
    <property type="entry name" value="DNA/RNA polymerases"/>
    <property type="match status" value="1"/>
</dbReference>
<feature type="domain" description="TF-B3" evidence="8">
    <location>
        <begin position="23"/>
        <end position="118"/>
    </location>
</feature>
<evidence type="ECO:0008006" key="12">
    <source>
        <dbReference type="Google" id="ProtNLM"/>
    </source>
</evidence>
<dbReference type="InterPro" id="IPR031657">
    <property type="entry name" value="REPA_OB_2"/>
</dbReference>
<dbReference type="OrthoDB" id="1408312at2759"/>
<keyword evidence="4" id="KW-0238">DNA-binding</keyword>
<dbReference type="Gene3D" id="3.30.420.10">
    <property type="entry name" value="Ribonuclease H-like superfamily/Ribonuclease H"/>
    <property type="match status" value="1"/>
</dbReference>
<dbReference type="InterPro" id="IPR012337">
    <property type="entry name" value="RNaseH-like_sf"/>
</dbReference>
<dbReference type="Pfam" id="PF22936">
    <property type="entry name" value="Pol_BBD"/>
    <property type="match status" value="1"/>
</dbReference>
<dbReference type="PROSITE" id="PS50994">
    <property type="entry name" value="INTEGRASE"/>
    <property type="match status" value="1"/>
</dbReference>
<evidence type="ECO:0000256" key="1">
    <source>
        <dbReference type="ARBA" id="ARBA00004123"/>
    </source>
</evidence>
<evidence type="ECO:0000256" key="3">
    <source>
        <dbReference type="ARBA" id="ARBA00023015"/>
    </source>
</evidence>
<name>A0A5N6PZT0_9ASTR</name>
<dbReference type="GO" id="GO:0004190">
    <property type="term" value="F:aspartic-type endopeptidase activity"/>
    <property type="evidence" value="ECO:0007669"/>
    <property type="project" value="UniProtKB-KW"/>
</dbReference>
<feature type="compositionally biased region" description="Basic and acidic residues" evidence="7">
    <location>
        <begin position="1706"/>
        <end position="1722"/>
    </location>
</feature>
<dbReference type="SMART" id="SM01019">
    <property type="entry name" value="B3"/>
    <property type="match status" value="3"/>
</dbReference>
<dbReference type="SUPFAM" id="SSF53098">
    <property type="entry name" value="Ribonuclease H-like"/>
    <property type="match status" value="1"/>
</dbReference>